<gene>
    <name evidence="1" type="ORF">GSTENG00004616001</name>
</gene>
<proteinExistence type="predicted"/>
<sequence length="86" mass="9531">MAALAVRTAPVGGFGFQNCRRNAHLEAEATKVGYSFPSARKTGTTICGLVFKMAWCSELTPKPLREWWWPTRTAPRSTTSPPIFSE</sequence>
<dbReference type="EMBL" id="CAAE01007505">
    <property type="protein sequence ID" value="CAF90364.1"/>
    <property type="molecule type" value="Genomic_DNA"/>
</dbReference>
<organism evidence="1">
    <name type="scientific">Tetraodon nigroviridis</name>
    <name type="common">Spotted green pufferfish</name>
    <name type="synonym">Chelonodon nigroviridis</name>
    <dbReference type="NCBI Taxonomy" id="99883"/>
    <lineage>
        <taxon>Eukaryota</taxon>
        <taxon>Metazoa</taxon>
        <taxon>Chordata</taxon>
        <taxon>Craniata</taxon>
        <taxon>Vertebrata</taxon>
        <taxon>Euteleostomi</taxon>
        <taxon>Actinopterygii</taxon>
        <taxon>Neopterygii</taxon>
        <taxon>Teleostei</taxon>
        <taxon>Neoteleostei</taxon>
        <taxon>Acanthomorphata</taxon>
        <taxon>Eupercaria</taxon>
        <taxon>Tetraodontiformes</taxon>
        <taxon>Tetradontoidea</taxon>
        <taxon>Tetraodontidae</taxon>
        <taxon>Tetraodon</taxon>
    </lineage>
</organism>
<dbReference type="KEGG" id="tng:GSTEN00004616G001"/>
<evidence type="ECO:0000313" key="1">
    <source>
        <dbReference type="EMBL" id="CAF90364.1"/>
    </source>
</evidence>
<dbReference type="OrthoDB" id="429533at2759"/>
<reference evidence="1" key="2">
    <citation type="submission" date="2004-02" db="EMBL/GenBank/DDBJ databases">
        <authorList>
            <consortium name="Genoscope"/>
            <consortium name="Whitehead Institute Centre for Genome Research"/>
        </authorList>
    </citation>
    <scope>NUCLEOTIDE SEQUENCE</scope>
</reference>
<reference evidence="1" key="1">
    <citation type="journal article" date="2004" name="Nature">
        <title>Genome duplication in the teleost fish Tetraodon nigroviridis reveals the early vertebrate proto-karyotype.</title>
        <authorList>
            <person name="Jaillon O."/>
            <person name="Aury J.-M."/>
            <person name="Brunet F."/>
            <person name="Petit J.-L."/>
            <person name="Stange-Thomann N."/>
            <person name="Mauceli E."/>
            <person name="Bouneau L."/>
            <person name="Fischer C."/>
            <person name="Ozouf-Costaz C."/>
            <person name="Bernot A."/>
            <person name="Nicaud S."/>
            <person name="Jaffe D."/>
            <person name="Fisher S."/>
            <person name="Lutfalla G."/>
            <person name="Dossat C."/>
            <person name="Segurens B."/>
            <person name="Dasilva C."/>
            <person name="Salanoubat M."/>
            <person name="Levy M."/>
            <person name="Boudet N."/>
            <person name="Castellano S."/>
            <person name="Anthouard V."/>
            <person name="Jubin C."/>
            <person name="Castelli V."/>
            <person name="Katinka M."/>
            <person name="Vacherie B."/>
            <person name="Biemont C."/>
            <person name="Skalli Z."/>
            <person name="Cattolico L."/>
            <person name="Poulain J."/>
            <person name="De Berardinis V."/>
            <person name="Cruaud C."/>
            <person name="Duprat S."/>
            <person name="Brottier P."/>
            <person name="Coutanceau J.-P."/>
            <person name="Gouzy J."/>
            <person name="Parra G."/>
            <person name="Lardier G."/>
            <person name="Chapple C."/>
            <person name="McKernan K.J."/>
            <person name="McEwan P."/>
            <person name="Bosak S."/>
            <person name="Kellis M."/>
            <person name="Volff J.-N."/>
            <person name="Guigo R."/>
            <person name="Zody M.C."/>
            <person name="Mesirov J."/>
            <person name="Lindblad-Toh K."/>
            <person name="Birren B."/>
            <person name="Nusbaum C."/>
            <person name="Kahn D."/>
            <person name="Robinson-Rechavi M."/>
            <person name="Laudet V."/>
            <person name="Schachter V."/>
            <person name="Quetier F."/>
            <person name="Saurin W."/>
            <person name="Scarpelli C."/>
            <person name="Wincker P."/>
            <person name="Lander E.S."/>
            <person name="Weissenbach J."/>
            <person name="Roest Crollius H."/>
        </authorList>
    </citation>
    <scope>NUCLEOTIDE SEQUENCE [LARGE SCALE GENOMIC DNA]</scope>
</reference>
<comment type="caution">
    <text evidence="1">The sequence shown here is derived from an EMBL/GenBank/DDBJ whole genome shotgun (WGS) entry which is preliminary data.</text>
</comment>
<accession>Q4T9R8</accession>
<protein>
    <submittedName>
        <fullName evidence="1">(spotted green pufferfish) hypothetical protein</fullName>
    </submittedName>
</protein>
<name>Q4T9R8_TETNG</name>
<dbReference type="AlphaFoldDB" id="Q4T9R8"/>